<gene>
    <name evidence="4" type="ORF">C5167_015126</name>
</gene>
<dbReference type="GO" id="GO:0046872">
    <property type="term" value="F:metal ion binding"/>
    <property type="evidence" value="ECO:0007669"/>
    <property type="project" value="UniProtKB-KW"/>
</dbReference>
<feature type="compositionally biased region" description="Pro residues" evidence="2">
    <location>
        <begin position="116"/>
        <end position="128"/>
    </location>
</feature>
<evidence type="ECO:0000256" key="1">
    <source>
        <dbReference type="ARBA" id="ARBA00022723"/>
    </source>
</evidence>
<dbReference type="Proteomes" id="UP000316621">
    <property type="component" value="Chromosome 3"/>
</dbReference>
<dbReference type="PROSITE" id="PS50846">
    <property type="entry name" value="HMA_2"/>
    <property type="match status" value="1"/>
</dbReference>
<dbReference type="OrthoDB" id="1919822at2759"/>
<organism evidence="4 5">
    <name type="scientific">Papaver somniferum</name>
    <name type="common">Opium poppy</name>
    <dbReference type="NCBI Taxonomy" id="3469"/>
    <lineage>
        <taxon>Eukaryota</taxon>
        <taxon>Viridiplantae</taxon>
        <taxon>Streptophyta</taxon>
        <taxon>Embryophyta</taxon>
        <taxon>Tracheophyta</taxon>
        <taxon>Spermatophyta</taxon>
        <taxon>Magnoliopsida</taxon>
        <taxon>Ranunculales</taxon>
        <taxon>Papaveraceae</taxon>
        <taxon>Papaveroideae</taxon>
        <taxon>Papaver</taxon>
    </lineage>
</organism>
<sequence>MVPELEKPRVTEIQVRMDCNGCVHKLKKALHGINGICDIHIDFPQQKLIIIGWADKEKMVKAIRKTRKIIGSVCVHTDEASEAPPEGSEPPPPIPEGEQPPPLNTESPPNAENNPQPEPPNDPPPPENPALEIHPSPIAAEADEDLPLYHSMPRDVGEIHVIHHRQRDYNGQSSNYPPENHPGYWSNYPKGHGFRPQPPVYSHGSRHDPPAYLHASRPEPPIYSHGPIPNPPFYNHRSRPEPPIYSYGSRPEPPIYVHGSRPEPPIYSHGSRPEPPIYVHGSRPEPPVYVHGSRPEPLAPVSVTHSYNNYTPTPSVSEYEYAPLRQPRSNRMEHYYNEDYYNRDNGYQNSDNRNGNNITSIFSDENPNACRIV</sequence>
<keyword evidence="5" id="KW-1185">Reference proteome</keyword>
<dbReference type="InterPro" id="IPR006121">
    <property type="entry name" value="HMA_dom"/>
</dbReference>
<evidence type="ECO:0000259" key="3">
    <source>
        <dbReference type="PROSITE" id="PS50846"/>
    </source>
</evidence>
<protein>
    <recommendedName>
        <fullName evidence="3">HMA domain-containing protein</fullName>
    </recommendedName>
</protein>
<dbReference type="PANTHER" id="PTHR22814:SF320">
    <property type="entry name" value="OS01G0309800 PROTEIN"/>
    <property type="match status" value="1"/>
</dbReference>
<dbReference type="CDD" id="cd00371">
    <property type="entry name" value="HMA"/>
    <property type="match status" value="1"/>
</dbReference>
<dbReference type="AlphaFoldDB" id="A0A4Y7J559"/>
<evidence type="ECO:0000313" key="4">
    <source>
        <dbReference type="EMBL" id="RZC56273.1"/>
    </source>
</evidence>
<dbReference type="InterPro" id="IPR036163">
    <property type="entry name" value="HMA_dom_sf"/>
</dbReference>
<dbReference type="Pfam" id="PF00403">
    <property type="entry name" value="HMA"/>
    <property type="match status" value="1"/>
</dbReference>
<dbReference type="SUPFAM" id="SSF55008">
    <property type="entry name" value="HMA, heavy metal-associated domain"/>
    <property type="match status" value="1"/>
</dbReference>
<reference evidence="4 5" key="1">
    <citation type="journal article" date="2018" name="Science">
        <title>The opium poppy genome and morphinan production.</title>
        <authorList>
            <person name="Guo L."/>
            <person name="Winzer T."/>
            <person name="Yang X."/>
            <person name="Li Y."/>
            <person name="Ning Z."/>
            <person name="He Z."/>
            <person name="Teodor R."/>
            <person name="Lu Y."/>
            <person name="Bowser T.A."/>
            <person name="Graham I.A."/>
            <person name="Ye K."/>
        </authorList>
    </citation>
    <scope>NUCLEOTIDE SEQUENCE [LARGE SCALE GENOMIC DNA]</scope>
    <source>
        <strain evidence="5">cv. HN1</strain>
        <tissue evidence="4">Leaves</tissue>
    </source>
</reference>
<feature type="region of interest" description="Disordered" evidence="2">
    <location>
        <begin position="343"/>
        <end position="367"/>
    </location>
</feature>
<feature type="compositionally biased region" description="Polar residues" evidence="2">
    <location>
        <begin position="345"/>
        <end position="366"/>
    </location>
</feature>
<dbReference type="Gene3D" id="3.30.70.100">
    <property type="match status" value="1"/>
</dbReference>
<keyword evidence="1" id="KW-0479">Metal-binding</keyword>
<name>A0A4Y7J559_PAPSO</name>
<feature type="compositionally biased region" description="Pro residues" evidence="2">
    <location>
        <begin position="87"/>
        <end position="103"/>
    </location>
</feature>
<feature type="region of interest" description="Disordered" evidence="2">
    <location>
        <begin position="168"/>
        <end position="219"/>
    </location>
</feature>
<evidence type="ECO:0000256" key="2">
    <source>
        <dbReference type="SAM" id="MobiDB-lite"/>
    </source>
</evidence>
<dbReference type="PANTHER" id="PTHR22814">
    <property type="entry name" value="COPPER TRANSPORT PROTEIN ATOX1-RELATED"/>
    <property type="match status" value="1"/>
</dbReference>
<feature type="domain" description="HMA" evidence="3">
    <location>
        <begin position="8"/>
        <end position="71"/>
    </location>
</feature>
<evidence type="ECO:0000313" key="5">
    <source>
        <dbReference type="Proteomes" id="UP000316621"/>
    </source>
</evidence>
<dbReference type="Gramene" id="RZC56273">
    <property type="protein sequence ID" value="RZC56273"/>
    <property type="gene ID" value="C5167_015126"/>
</dbReference>
<dbReference type="OMA" id="RPEPPIY"/>
<dbReference type="EMBL" id="CM010717">
    <property type="protein sequence ID" value="RZC56273.1"/>
    <property type="molecule type" value="Genomic_DNA"/>
</dbReference>
<feature type="region of interest" description="Disordered" evidence="2">
    <location>
        <begin position="75"/>
        <end position="133"/>
    </location>
</feature>
<accession>A0A4Y7J559</accession>
<proteinExistence type="predicted"/>